<protein>
    <submittedName>
        <fullName evidence="1">Uncharacterized protein</fullName>
    </submittedName>
</protein>
<organism evidence="1 2">
    <name type="scientific">Trichonephila inaurata madagascariensis</name>
    <dbReference type="NCBI Taxonomy" id="2747483"/>
    <lineage>
        <taxon>Eukaryota</taxon>
        <taxon>Metazoa</taxon>
        <taxon>Ecdysozoa</taxon>
        <taxon>Arthropoda</taxon>
        <taxon>Chelicerata</taxon>
        <taxon>Arachnida</taxon>
        <taxon>Araneae</taxon>
        <taxon>Araneomorphae</taxon>
        <taxon>Entelegynae</taxon>
        <taxon>Araneoidea</taxon>
        <taxon>Nephilidae</taxon>
        <taxon>Trichonephila</taxon>
        <taxon>Trichonephila inaurata</taxon>
    </lineage>
</organism>
<dbReference type="AlphaFoldDB" id="A0A8X6XL86"/>
<keyword evidence="2" id="KW-1185">Reference proteome</keyword>
<proteinExistence type="predicted"/>
<gene>
    <name evidence="1" type="ORF">TNIN_207261</name>
</gene>
<reference evidence="1" key="1">
    <citation type="submission" date="2020-08" db="EMBL/GenBank/DDBJ databases">
        <title>Multicomponent nature underlies the extraordinary mechanical properties of spider dragline silk.</title>
        <authorList>
            <person name="Kono N."/>
            <person name="Nakamura H."/>
            <person name="Mori M."/>
            <person name="Yoshida Y."/>
            <person name="Ohtoshi R."/>
            <person name="Malay A.D."/>
            <person name="Moran D.A.P."/>
            <person name="Tomita M."/>
            <person name="Numata K."/>
            <person name="Arakawa K."/>
        </authorList>
    </citation>
    <scope>NUCLEOTIDE SEQUENCE</scope>
</reference>
<comment type="caution">
    <text evidence="1">The sequence shown here is derived from an EMBL/GenBank/DDBJ whole genome shotgun (WGS) entry which is preliminary data.</text>
</comment>
<evidence type="ECO:0000313" key="1">
    <source>
        <dbReference type="EMBL" id="GFY55221.1"/>
    </source>
</evidence>
<accession>A0A8X6XL86</accession>
<evidence type="ECO:0000313" key="2">
    <source>
        <dbReference type="Proteomes" id="UP000886998"/>
    </source>
</evidence>
<name>A0A8X6XL86_9ARAC</name>
<dbReference type="EMBL" id="BMAV01010266">
    <property type="protein sequence ID" value="GFY55221.1"/>
    <property type="molecule type" value="Genomic_DNA"/>
</dbReference>
<sequence length="123" mass="14411">MEVICQGIAMAQRILMERIQVLEDCEKYLFVLIRCDHADLVAVMEGTTSPQDLRSQLQELFDDADYVIGLIQRSRDTLTGRIQHPELLPTAREAFQRMYSKYEALKNDIILFLDYLEHLYNLE</sequence>
<dbReference type="Proteomes" id="UP000886998">
    <property type="component" value="Unassembled WGS sequence"/>
</dbReference>
<dbReference type="OrthoDB" id="10448817at2759"/>